<dbReference type="EMBL" id="DS113639">
    <property type="protein sequence ID" value="EAX99397.1"/>
    <property type="molecule type" value="Genomic_DNA"/>
</dbReference>
<evidence type="ECO:0000256" key="2">
    <source>
        <dbReference type="PROSITE-ProRule" id="PRU00176"/>
    </source>
</evidence>
<dbReference type="VEuPathDB" id="TrichDB:TVAG_043050"/>
<dbReference type="InterPro" id="IPR050502">
    <property type="entry name" value="Euk_RNA-bind_prot"/>
</dbReference>
<dbReference type="SMR" id="A2F6R9"/>
<name>A2F6R9_TRIV3</name>
<dbReference type="FunFam" id="3.30.70.330:FF:001055">
    <property type="entry name" value="Uncharacterized protein"/>
    <property type="match status" value="1"/>
</dbReference>
<sequence>MTAPIIQIANLPENAGEQFLRDFLADYGPIVKVVILEQLKKNTALVQLGSIQSALAACHDLNYTRLNENQLVFTPALPEYIDLIKQQESTIFISGIADGIHSDQLAEVFSNFGDVITVKIPTEEEVKGIAYVQYLYPESAQQAIEQFNGAEIQESEINIMKYESVQKHKKIKNNFDKTFTTILIQNIPEYVTEPADVGAFLIDYGTVVAARVVKTGAFATMSSHEEAVKVIKELNGKEIEGKTISVLRTLSLEEKAALYSSAQQQQRQ</sequence>
<dbReference type="InterPro" id="IPR035979">
    <property type="entry name" value="RBD_domain_sf"/>
</dbReference>
<dbReference type="eggNOG" id="KOG0123">
    <property type="taxonomic scope" value="Eukaryota"/>
</dbReference>
<dbReference type="PANTHER" id="PTHR48025:SF1">
    <property type="entry name" value="RRM DOMAIN-CONTAINING PROTEIN"/>
    <property type="match status" value="1"/>
</dbReference>
<dbReference type="SUPFAM" id="SSF54928">
    <property type="entry name" value="RNA-binding domain, RBD"/>
    <property type="match status" value="2"/>
</dbReference>
<dbReference type="VEuPathDB" id="TrichDB:TVAGG3_0701550"/>
<dbReference type="KEGG" id="tva:4757203"/>
<protein>
    <recommendedName>
        <fullName evidence="3">RRM domain-containing protein</fullName>
    </recommendedName>
</protein>
<dbReference type="Pfam" id="PF00076">
    <property type="entry name" value="RRM_1"/>
    <property type="match status" value="3"/>
</dbReference>
<reference evidence="4" key="2">
    <citation type="journal article" date="2007" name="Science">
        <title>Draft genome sequence of the sexually transmitted pathogen Trichomonas vaginalis.</title>
        <authorList>
            <person name="Carlton J.M."/>
            <person name="Hirt R.P."/>
            <person name="Silva J.C."/>
            <person name="Delcher A.L."/>
            <person name="Schatz M."/>
            <person name="Zhao Q."/>
            <person name="Wortman J.R."/>
            <person name="Bidwell S.L."/>
            <person name="Alsmark U.C.M."/>
            <person name="Besteiro S."/>
            <person name="Sicheritz-Ponten T."/>
            <person name="Noel C.J."/>
            <person name="Dacks J.B."/>
            <person name="Foster P.G."/>
            <person name="Simillion C."/>
            <person name="Van de Peer Y."/>
            <person name="Miranda-Saavedra D."/>
            <person name="Barton G.J."/>
            <person name="Westrop G.D."/>
            <person name="Mueller S."/>
            <person name="Dessi D."/>
            <person name="Fiori P.L."/>
            <person name="Ren Q."/>
            <person name="Paulsen I."/>
            <person name="Zhang H."/>
            <person name="Bastida-Corcuera F.D."/>
            <person name="Simoes-Barbosa A."/>
            <person name="Brown M.T."/>
            <person name="Hayes R.D."/>
            <person name="Mukherjee M."/>
            <person name="Okumura C.Y."/>
            <person name="Schneider R."/>
            <person name="Smith A.J."/>
            <person name="Vanacova S."/>
            <person name="Villalvazo M."/>
            <person name="Haas B.J."/>
            <person name="Pertea M."/>
            <person name="Feldblyum T.V."/>
            <person name="Utterback T.R."/>
            <person name="Shu C.L."/>
            <person name="Osoegawa K."/>
            <person name="de Jong P.J."/>
            <person name="Hrdy I."/>
            <person name="Horvathova L."/>
            <person name="Zubacova Z."/>
            <person name="Dolezal P."/>
            <person name="Malik S.B."/>
            <person name="Logsdon J.M. Jr."/>
            <person name="Henze K."/>
            <person name="Gupta A."/>
            <person name="Wang C.C."/>
            <person name="Dunne R.L."/>
            <person name="Upcroft J.A."/>
            <person name="Upcroft P."/>
            <person name="White O."/>
            <person name="Salzberg S.L."/>
            <person name="Tang P."/>
            <person name="Chiu C.-H."/>
            <person name="Lee Y.-S."/>
            <person name="Embley T.M."/>
            <person name="Coombs G.H."/>
            <person name="Mottram J.C."/>
            <person name="Tachezy J."/>
            <person name="Fraser-Liggett C.M."/>
            <person name="Johnson P.J."/>
        </authorList>
    </citation>
    <scope>NUCLEOTIDE SEQUENCE [LARGE SCALE GENOMIC DNA]</scope>
    <source>
        <strain evidence="4">G3</strain>
    </source>
</reference>
<dbReference type="InterPro" id="IPR000504">
    <property type="entry name" value="RRM_dom"/>
</dbReference>
<keyword evidence="1 2" id="KW-0694">RNA-binding</keyword>
<dbReference type="InParanoid" id="A2F6R9"/>
<feature type="domain" description="RRM" evidence="3">
    <location>
        <begin position="180"/>
        <end position="251"/>
    </location>
</feature>
<reference evidence="4" key="1">
    <citation type="submission" date="2006-10" db="EMBL/GenBank/DDBJ databases">
        <authorList>
            <person name="Amadeo P."/>
            <person name="Zhao Q."/>
            <person name="Wortman J."/>
            <person name="Fraser-Liggett C."/>
            <person name="Carlton J."/>
        </authorList>
    </citation>
    <scope>NUCLEOTIDE SEQUENCE</scope>
    <source>
        <strain evidence="4">G3</strain>
    </source>
</reference>
<dbReference type="STRING" id="5722.A2F6R9"/>
<dbReference type="FunFam" id="3.30.70.330:FF:002146">
    <property type="match status" value="1"/>
</dbReference>
<dbReference type="CDD" id="cd00590">
    <property type="entry name" value="RRM_SF"/>
    <property type="match status" value="3"/>
</dbReference>
<proteinExistence type="predicted"/>
<dbReference type="PANTHER" id="PTHR48025">
    <property type="entry name" value="OS02G0815200 PROTEIN"/>
    <property type="match status" value="1"/>
</dbReference>
<dbReference type="GO" id="GO:0003729">
    <property type="term" value="F:mRNA binding"/>
    <property type="evidence" value="ECO:0000318"/>
    <property type="project" value="GO_Central"/>
</dbReference>
<evidence type="ECO:0000256" key="1">
    <source>
        <dbReference type="ARBA" id="ARBA00022884"/>
    </source>
</evidence>
<feature type="domain" description="RRM" evidence="3">
    <location>
        <begin position="4"/>
        <end position="78"/>
    </location>
</feature>
<keyword evidence="5" id="KW-1185">Reference proteome</keyword>
<dbReference type="Proteomes" id="UP000001542">
    <property type="component" value="Unassembled WGS sequence"/>
</dbReference>
<feature type="domain" description="RRM" evidence="3">
    <location>
        <begin position="89"/>
        <end position="164"/>
    </location>
</feature>
<dbReference type="PROSITE" id="PS50102">
    <property type="entry name" value="RRM"/>
    <property type="match status" value="3"/>
</dbReference>
<dbReference type="RefSeq" id="XP_001312327.1">
    <property type="nucleotide sequence ID" value="XM_001312326.1"/>
</dbReference>
<dbReference type="InterPro" id="IPR012677">
    <property type="entry name" value="Nucleotide-bd_a/b_plait_sf"/>
</dbReference>
<organism evidence="4 5">
    <name type="scientific">Trichomonas vaginalis (strain ATCC PRA-98 / G3)</name>
    <dbReference type="NCBI Taxonomy" id="412133"/>
    <lineage>
        <taxon>Eukaryota</taxon>
        <taxon>Metamonada</taxon>
        <taxon>Parabasalia</taxon>
        <taxon>Trichomonadida</taxon>
        <taxon>Trichomonadidae</taxon>
        <taxon>Trichomonas</taxon>
    </lineage>
</organism>
<evidence type="ECO:0000259" key="3">
    <source>
        <dbReference type="PROSITE" id="PS50102"/>
    </source>
</evidence>
<dbReference type="OrthoDB" id="252020at2759"/>
<accession>A2F6R9</accession>
<evidence type="ECO:0000313" key="5">
    <source>
        <dbReference type="Proteomes" id="UP000001542"/>
    </source>
</evidence>
<dbReference type="AlphaFoldDB" id="A2F6R9"/>
<dbReference type="Gene3D" id="3.30.70.330">
    <property type="match status" value="3"/>
</dbReference>
<gene>
    <name evidence="4" type="ORF">TVAG_043050</name>
</gene>
<dbReference type="SMART" id="SM00360">
    <property type="entry name" value="RRM"/>
    <property type="match status" value="3"/>
</dbReference>
<evidence type="ECO:0000313" key="4">
    <source>
        <dbReference type="EMBL" id="EAX99397.1"/>
    </source>
</evidence>